<sequence length="318" mass="36222">MAPLPLRTEFLETGLHSVDFSCAICQRPYKTFDDSDPNDKPEYPIELTCGHHLGIDSDEESDTAQERHQTEEDFAPPDSFVGLKGIGDRLRHADTPPPSEDGSYTFAADDGHEGHLAANAEASGGRLLHVGYDTPQMVSDSDIWRQIITNEEPVDLGDYTPNKLFDWSWLTARDSWIKALHPLFEFEQREVSVQRNFLSTEFVMHSFDAVRSLFWEQWPSSAEDDSFALVGEQIGAWFTMSGLRCRLLAWNGRTTRVGVMHADLVKYMVSRFLRVLGRESVGRDRPSGLTARSAEKIKWKHYAMRVVDHVLVRYQERS</sequence>
<name>A0ACC3D3K6_9PEZI</name>
<dbReference type="Proteomes" id="UP001186974">
    <property type="component" value="Unassembled WGS sequence"/>
</dbReference>
<keyword evidence="2" id="KW-1185">Reference proteome</keyword>
<protein>
    <submittedName>
        <fullName evidence="1">Uncharacterized protein</fullName>
    </submittedName>
</protein>
<organism evidence="1 2">
    <name type="scientific">Coniosporium uncinatum</name>
    <dbReference type="NCBI Taxonomy" id="93489"/>
    <lineage>
        <taxon>Eukaryota</taxon>
        <taxon>Fungi</taxon>
        <taxon>Dikarya</taxon>
        <taxon>Ascomycota</taxon>
        <taxon>Pezizomycotina</taxon>
        <taxon>Dothideomycetes</taxon>
        <taxon>Dothideomycetes incertae sedis</taxon>
        <taxon>Coniosporium</taxon>
    </lineage>
</organism>
<gene>
    <name evidence="1" type="ORF">LTS18_006599</name>
</gene>
<proteinExistence type="predicted"/>
<accession>A0ACC3D3K6</accession>
<evidence type="ECO:0000313" key="1">
    <source>
        <dbReference type="EMBL" id="KAK3061288.1"/>
    </source>
</evidence>
<evidence type="ECO:0000313" key="2">
    <source>
        <dbReference type="Proteomes" id="UP001186974"/>
    </source>
</evidence>
<dbReference type="EMBL" id="JAWDJW010007941">
    <property type="protein sequence ID" value="KAK3061288.1"/>
    <property type="molecule type" value="Genomic_DNA"/>
</dbReference>
<reference evidence="1" key="1">
    <citation type="submission" date="2024-09" db="EMBL/GenBank/DDBJ databases">
        <title>Black Yeasts Isolated from many extreme environments.</title>
        <authorList>
            <person name="Coleine C."/>
            <person name="Stajich J.E."/>
            <person name="Selbmann L."/>
        </authorList>
    </citation>
    <scope>NUCLEOTIDE SEQUENCE</scope>
    <source>
        <strain evidence="1">CCFEE 5737</strain>
    </source>
</reference>
<comment type="caution">
    <text evidence="1">The sequence shown here is derived from an EMBL/GenBank/DDBJ whole genome shotgun (WGS) entry which is preliminary data.</text>
</comment>